<dbReference type="PROSITE" id="PS51736">
    <property type="entry name" value="RECOMBINASES_3"/>
    <property type="match status" value="1"/>
</dbReference>
<dbReference type="AlphaFoldDB" id="A0A7C9BP45"/>
<protein>
    <submittedName>
        <fullName evidence="4">Resolvase</fullName>
    </submittedName>
</protein>
<keyword evidence="2" id="KW-0233">DNA recombination</keyword>
<dbReference type="CDD" id="cd00338">
    <property type="entry name" value="Ser_Recombinase"/>
    <property type="match status" value="1"/>
</dbReference>
<dbReference type="Proteomes" id="UP000479293">
    <property type="component" value="Unassembled WGS sequence"/>
</dbReference>
<dbReference type="InterPro" id="IPR036162">
    <property type="entry name" value="Resolvase-like_N_sf"/>
</dbReference>
<feature type="domain" description="Resolvase/invertase-type recombinase catalytic" evidence="3">
    <location>
        <begin position="9"/>
        <end position="144"/>
    </location>
</feature>
<dbReference type="GO" id="GO:0003677">
    <property type="term" value="F:DNA binding"/>
    <property type="evidence" value="ECO:0007669"/>
    <property type="project" value="UniProtKB-KW"/>
</dbReference>
<gene>
    <name evidence="4" type="ORF">GBK04_28970</name>
</gene>
<dbReference type="RefSeq" id="WP_373331519.1">
    <property type="nucleotide sequence ID" value="NZ_WHLY01000004.1"/>
</dbReference>
<keyword evidence="5" id="KW-1185">Reference proteome</keyword>
<dbReference type="Pfam" id="PF00239">
    <property type="entry name" value="Resolvase"/>
    <property type="match status" value="1"/>
</dbReference>
<dbReference type="SUPFAM" id="SSF53041">
    <property type="entry name" value="Resolvase-like"/>
    <property type="match status" value="1"/>
</dbReference>
<dbReference type="PANTHER" id="PTHR30461">
    <property type="entry name" value="DNA-INVERTASE FROM LAMBDOID PROPHAGE"/>
    <property type="match status" value="1"/>
</dbReference>
<evidence type="ECO:0000313" key="5">
    <source>
        <dbReference type="Proteomes" id="UP000479293"/>
    </source>
</evidence>
<dbReference type="EMBL" id="WHLY01000004">
    <property type="protein sequence ID" value="MPR37255.1"/>
    <property type="molecule type" value="Genomic_DNA"/>
</dbReference>
<comment type="caution">
    <text evidence="4">The sequence shown here is derived from an EMBL/GenBank/DDBJ whole genome shotgun (WGS) entry which is preliminary data.</text>
</comment>
<evidence type="ECO:0000256" key="2">
    <source>
        <dbReference type="ARBA" id="ARBA00023172"/>
    </source>
</evidence>
<dbReference type="PANTHER" id="PTHR30461:SF2">
    <property type="entry name" value="SERINE RECOMBINASE PINE-RELATED"/>
    <property type="match status" value="1"/>
</dbReference>
<reference evidence="4 5" key="1">
    <citation type="submission" date="2019-10" db="EMBL/GenBank/DDBJ databases">
        <title>Draft Genome Sequence of Cytophagaceae sp. SJW1-29.</title>
        <authorList>
            <person name="Choi A."/>
        </authorList>
    </citation>
    <scope>NUCLEOTIDE SEQUENCE [LARGE SCALE GENOMIC DNA]</scope>
    <source>
        <strain evidence="4 5">SJW1-29</strain>
    </source>
</reference>
<evidence type="ECO:0000259" key="3">
    <source>
        <dbReference type="PROSITE" id="PS51736"/>
    </source>
</evidence>
<evidence type="ECO:0000313" key="4">
    <source>
        <dbReference type="EMBL" id="MPR37255.1"/>
    </source>
</evidence>
<organism evidence="4 5">
    <name type="scientific">Salmonirosea aquatica</name>
    <dbReference type="NCBI Taxonomy" id="2654236"/>
    <lineage>
        <taxon>Bacteria</taxon>
        <taxon>Pseudomonadati</taxon>
        <taxon>Bacteroidota</taxon>
        <taxon>Cytophagia</taxon>
        <taxon>Cytophagales</taxon>
        <taxon>Spirosomataceae</taxon>
        <taxon>Salmonirosea</taxon>
    </lineage>
</organism>
<evidence type="ECO:0000256" key="1">
    <source>
        <dbReference type="ARBA" id="ARBA00023125"/>
    </source>
</evidence>
<dbReference type="SMART" id="SM00857">
    <property type="entry name" value="Resolvase"/>
    <property type="match status" value="1"/>
</dbReference>
<keyword evidence="1" id="KW-0238">DNA-binding</keyword>
<dbReference type="InterPro" id="IPR006119">
    <property type="entry name" value="Resolv_N"/>
</dbReference>
<dbReference type="Gene3D" id="3.40.50.1390">
    <property type="entry name" value="Resolvase, N-terminal catalytic domain"/>
    <property type="match status" value="1"/>
</dbReference>
<accession>A0A7C9BP45</accession>
<proteinExistence type="predicted"/>
<dbReference type="GO" id="GO:0000150">
    <property type="term" value="F:DNA strand exchange activity"/>
    <property type="evidence" value="ECO:0007669"/>
    <property type="project" value="InterPro"/>
</dbReference>
<dbReference type="InterPro" id="IPR050639">
    <property type="entry name" value="SSR_resolvase"/>
</dbReference>
<sequence>MEHQNDQTKYVAYYRVSTLRQGASGLGLGAQRTGVESFTRGRGQILAEYTDVESGKRDDRPELMRAIARCKSEGAVLLIAKLDRLTRNVAFIFTLRDSGAPFVCADMPEANTLTIGVMATMAQHEREVISERTKKALAEKKKQGFVLGRPENLTPGAIEKGRGVRQQNARADENNRRAAALANSMRQAGQSWTAIAAALNDYGFRTRRGKEFRPVQVQRVVALFV</sequence>
<name>A0A7C9BP45_9BACT</name>